<dbReference type="SFLD" id="SFLDS00029">
    <property type="entry name" value="Radical_SAM"/>
    <property type="match status" value="1"/>
</dbReference>
<organism evidence="10 11">
    <name type="scientific">Desulfurispirillum indicum (strain ATCC BAA-1389 / DSM 22839 / S5)</name>
    <dbReference type="NCBI Taxonomy" id="653733"/>
    <lineage>
        <taxon>Bacteria</taxon>
        <taxon>Pseudomonadati</taxon>
        <taxon>Chrysiogenota</taxon>
        <taxon>Chrysiogenia</taxon>
        <taxon>Chrysiogenales</taxon>
        <taxon>Chrysiogenaceae</taxon>
        <taxon>Desulfurispirillum</taxon>
    </lineage>
</organism>
<keyword evidence="3 8" id="KW-0479">Metal-binding</keyword>
<evidence type="ECO:0000313" key="11">
    <source>
        <dbReference type="Proteomes" id="UP000002572"/>
    </source>
</evidence>
<keyword evidence="8" id="KW-0671">Queuosine biosynthesis</keyword>
<keyword evidence="6 8" id="KW-0411">Iron-sulfur</keyword>
<comment type="cofactor">
    <cofactor evidence="8">
        <name>Mg(2+)</name>
        <dbReference type="ChEBI" id="CHEBI:18420"/>
    </cofactor>
</comment>
<dbReference type="GO" id="GO:0016840">
    <property type="term" value="F:carbon-nitrogen lyase activity"/>
    <property type="evidence" value="ECO:0007669"/>
    <property type="project" value="UniProtKB-UniRule"/>
</dbReference>
<evidence type="ECO:0000256" key="4">
    <source>
        <dbReference type="ARBA" id="ARBA00022842"/>
    </source>
</evidence>
<comment type="similarity">
    <text evidence="8">Belongs to the radical SAM superfamily. 7-carboxy-7-deazaguanine synthase family.</text>
</comment>
<dbReference type="PANTHER" id="PTHR42836:SF1">
    <property type="entry name" value="7-CARBOXY-7-DEAZAGUANINE SYNTHASE"/>
    <property type="match status" value="1"/>
</dbReference>
<dbReference type="Pfam" id="PF04055">
    <property type="entry name" value="Radical_SAM"/>
    <property type="match status" value="1"/>
</dbReference>
<evidence type="ECO:0000259" key="9">
    <source>
        <dbReference type="Pfam" id="PF04055"/>
    </source>
</evidence>
<feature type="domain" description="Radical SAM core" evidence="9">
    <location>
        <begin position="29"/>
        <end position="125"/>
    </location>
</feature>
<dbReference type="PIRSF" id="PIRSF000370">
    <property type="entry name" value="QueE"/>
    <property type="match status" value="1"/>
</dbReference>
<dbReference type="HAMAP" id="MF_00917">
    <property type="entry name" value="QueE"/>
    <property type="match status" value="1"/>
</dbReference>
<keyword evidence="2 8" id="KW-0949">S-adenosyl-L-methionine</keyword>
<dbReference type="Gene3D" id="3.20.20.70">
    <property type="entry name" value="Aldolase class I"/>
    <property type="match status" value="1"/>
</dbReference>
<comment type="function">
    <text evidence="8">Catalyzes the complex heterocyclic radical-mediated conversion of 6-carboxy-5,6,7,8-tetrahydropterin (CPH4) to 7-carboxy-7-deazaguanine (CDG), a step common to the biosynthetic pathways of all 7-deazapurine-containing compounds.</text>
</comment>
<dbReference type="STRING" id="653733.Selin_1960"/>
<evidence type="ECO:0000256" key="2">
    <source>
        <dbReference type="ARBA" id="ARBA00022691"/>
    </source>
</evidence>
<feature type="binding site" evidence="8">
    <location>
        <position position="38"/>
    </location>
    <ligand>
        <name>[4Fe-4S] cluster</name>
        <dbReference type="ChEBI" id="CHEBI:49883"/>
        <note>4Fe-4S-S-AdoMet</note>
    </ligand>
</feature>
<evidence type="ECO:0000256" key="8">
    <source>
        <dbReference type="HAMAP-Rule" id="MF_00917"/>
    </source>
</evidence>
<dbReference type="InterPro" id="IPR007197">
    <property type="entry name" value="rSAM"/>
</dbReference>
<dbReference type="InterPro" id="IPR024924">
    <property type="entry name" value="7-CO-7-deazaguanine_synth-like"/>
</dbReference>
<feature type="binding site" evidence="8">
    <location>
        <position position="31"/>
    </location>
    <ligand>
        <name>[4Fe-4S] cluster</name>
        <dbReference type="ChEBI" id="CHEBI:49883"/>
        <note>4Fe-4S-S-AdoMet</note>
    </ligand>
</feature>
<protein>
    <recommendedName>
        <fullName evidence="8">7-carboxy-7-deazaguanine synthase</fullName>
        <shortName evidence="8">CDG synthase</shortName>
        <ecNumber evidence="8">4.3.99.3</ecNumber>
    </recommendedName>
    <alternativeName>
        <fullName evidence="8">Queuosine biosynthesis protein QueE</fullName>
    </alternativeName>
</protein>
<dbReference type="eggNOG" id="COG0602">
    <property type="taxonomic scope" value="Bacteria"/>
</dbReference>
<dbReference type="KEGG" id="din:Selin_1960"/>
<evidence type="ECO:0000256" key="5">
    <source>
        <dbReference type="ARBA" id="ARBA00023004"/>
    </source>
</evidence>
<comment type="subunit">
    <text evidence="8">Homodimer.</text>
</comment>
<dbReference type="Proteomes" id="UP000002572">
    <property type="component" value="Chromosome"/>
</dbReference>
<dbReference type="PANTHER" id="PTHR42836">
    <property type="entry name" value="7-CARBOXY-7-DEAZAGUANINE SYNTHASE"/>
    <property type="match status" value="1"/>
</dbReference>
<keyword evidence="7 8" id="KW-0456">Lyase</keyword>
<dbReference type="InterPro" id="IPR013785">
    <property type="entry name" value="Aldolase_TIM"/>
</dbReference>
<dbReference type="AlphaFoldDB" id="E6W2D7"/>
<evidence type="ECO:0000256" key="1">
    <source>
        <dbReference type="ARBA" id="ARBA00022485"/>
    </source>
</evidence>
<dbReference type="UniPathway" id="UPA00391"/>
<accession>E6W2D7</accession>
<feature type="binding site" evidence="8">
    <location>
        <begin position="37"/>
        <end position="39"/>
    </location>
    <ligand>
        <name>S-adenosyl-L-methionine</name>
        <dbReference type="ChEBI" id="CHEBI:59789"/>
    </ligand>
</feature>
<comment type="catalytic activity">
    <reaction evidence="8">
        <text>6-carboxy-5,6,7,8-tetrahydropterin + H(+) = 7-carboxy-7-carbaguanine + NH4(+)</text>
        <dbReference type="Rhea" id="RHEA:27974"/>
        <dbReference type="ChEBI" id="CHEBI:15378"/>
        <dbReference type="ChEBI" id="CHEBI:28938"/>
        <dbReference type="ChEBI" id="CHEBI:61032"/>
        <dbReference type="ChEBI" id="CHEBI:61036"/>
        <dbReference type="EC" id="4.3.99.3"/>
    </reaction>
</comment>
<proteinExistence type="inferred from homology"/>
<feature type="binding site" evidence="8">
    <location>
        <position position="85"/>
    </location>
    <ligand>
        <name>substrate</name>
    </ligand>
</feature>
<comment type="cofactor">
    <cofactor evidence="8">
        <name>S-adenosyl-L-methionine</name>
        <dbReference type="ChEBI" id="CHEBI:59789"/>
    </cofactor>
    <text evidence="8">Binds 1 S-adenosyl-L-methionine per subunit.</text>
</comment>
<dbReference type="GO" id="GO:0051539">
    <property type="term" value="F:4 iron, 4 sulfur cluster binding"/>
    <property type="evidence" value="ECO:0007669"/>
    <property type="project" value="UniProtKB-UniRule"/>
</dbReference>
<sequence length="240" mass="26925">MNAMIQEMFWSVQGEGPRCGRPQLFVRLHGCNLTCSYCDTPASLIPRAPQSFPWHGRTVPNPVPLEFLQTLVAPELPFVESVSITGGEPLCQGDFVAAFGRWLCQDMAMEVLLETNGTFPGWLKENTDSFSLVSADLKFPWAQQHRDTAGELLDFLQSRQQSCQDSCKIICDDAFLACASHWLDHMVERGARFPVVLQPLTAADGSCRGVEESMKLVRTYTERGLRIWLIPQMHHLLGVQ</sequence>
<dbReference type="CDD" id="cd01335">
    <property type="entry name" value="Radical_SAM"/>
    <property type="match status" value="1"/>
</dbReference>
<feature type="binding site" evidence="8">
    <location>
        <position position="35"/>
    </location>
    <ligand>
        <name>[4Fe-4S] cluster</name>
        <dbReference type="ChEBI" id="CHEBI:49883"/>
        <note>4Fe-4S-S-AdoMet</note>
    </ligand>
</feature>
<dbReference type="GO" id="GO:0008616">
    <property type="term" value="P:tRNA queuosine(34) biosynthetic process"/>
    <property type="evidence" value="ECO:0007669"/>
    <property type="project" value="UniProtKB-UniRule"/>
</dbReference>
<dbReference type="InterPro" id="IPR058240">
    <property type="entry name" value="rSAM_sf"/>
</dbReference>
<feature type="binding site" evidence="8">
    <location>
        <position position="27"/>
    </location>
    <ligand>
        <name>substrate</name>
    </ligand>
</feature>
<feature type="binding site" evidence="8">
    <location>
        <position position="87"/>
    </location>
    <ligand>
        <name>S-adenosyl-L-methionine</name>
        <dbReference type="ChEBI" id="CHEBI:59789"/>
    </ligand>
</feature>
<name>E6W2D7_DESIS</name>
<keyword evidence="11" id="KW-1185">Reference proteome</keyword>
<gene>
    <name evidence="8" type="primary">queE</name>
    <name evidence="10" type="ordered locus">Selin_1960</name>
</gene>
<dbReference type="EMBL" id="CP002432">
    <property type="protein sequence ID" value="ADU66687.1"/>
    <property type="molecule type" value="Genomic_DNA"/>
</dbReference>
<keyword evidence="1 8" id="KW-0004">4Fe-4S</keyword>
<dbReference type="InParanoid" id="E6W2D7"/>
<evidence type="ECO:0000256" key="6">
    <source>
        <dbReference type="ARBA" id="ARBA00023014"/>
    </source>
</evidence>
<comment type="caution">
    <text evidence="8">Lacks conserved residue(s) required for the propagation of feature annotation.</text>
</comment>
<dbReference type="HOGENOM" id="CLU_066739_1_0_0"/>
<dbReference type="EC" id="4.3.99.3" evidence="8"/>
<evidence type="ECO:0000256" key="3">
    <source>
        <dbReference type="ARBA" id="ARBA00022723"/>
    </source>
</evidence>
<dbReference type="SUPFAM" id="SSF102114">
    <property type="entry name" value="Radical SAM enzymes"/>
    <property type="match status" value="1"/>
</dbReference>
<evidence type="ECO:0000313" key="10">
    <source>
        <dbReference type="EMBL" id="ADU66687.1"/>
    </source>
</evidence>
<feature type="binding site" evidence="8">
    <location>
        <begin position="12"/>
        <end position="14"/>
    </location>
    <ligand>
        <name>substrate</name>
    </ligand>
</feature>
<reference evidence="10 11" key="1">
    <citation type="submission" date="2010-12" db="EMBL/GenBank/DDBJ databases">
        <title>Complete sequence of Desulfurispirillum indicum S5.</title>
        <authorList>
            <consortium name="US DOE Joint Genome Institute"/>
            <person name="Lucas S."/>
            <person name="Copeland A."/>
            <person name="Lapidus A."/>
            <person name="Cheng J.-F."/>
            <person name="Goodwin L."/>
            <person name="Pitluck S."/>
            <person name="Chertkov O."/>
            <person name="Held B."/>
            <person name="Detter J.C."/>
            <person name="Han C."/>
            <person name="Tapia R."/>
            <person name="Land M."/>
            <person name="Hauser L."/>
            <person name="Kyrpides N."/>
            <person name="Ivanova N."/>
            <person name="Mikhailova N."/>
            <person name="Haggblom M."/>
            <person name="Rauschenbach I."/>
            <person name="Bini E."/>
            <person name="Woyke T."/>
        </authorList>
    </citation>
    <scope>NUCLEOTIDE SEQUENCE [LARGE SCALE GENOMIC DNA]</scope>
    <source>
        <strain evidence="11">ATCC BAA-1389 / DSM 22839 / S5</strain>
    </source>
</reference>
<keyword evidence="4 8" id="KW-0460">Magnesium</keyword>
<comment type="pathway">
    <text evidence="8">Purine metabolism; 7-cyano-7-deazaguanine biosynthesis.</text>
</comment>
<feature type="binding site" evidence="8">
    <location>
        <position position="40"/>
    </location>
    <ligand>
        <name>Mg(2+)</name>
        <dbReference type="ChEBI" id="CHEBI:18420"/>
    </ligand>
</feature>
<comment type="cofactor">
    <cofactor evidence="8">
        <name>[4Fe-4S] cluster</name>
        <dbReference type="ChEBI" id="CHEBI:49883"/>
    </cofactor>
    <text evidence="8">Binds 1 [4Fe-4S] cluster. The cluster is coordinated with 3 cysteines and an exchangeable S-adenosyl-L-methionine.</text>
</comment>
<dbReference type="GO" id="GO:0000287">
    <property type="term" value="F:magnesium ion binding"/>
    <property type="evidence" value="ECO:0007669"/>
    <property type="project" value="UniProtKB-UniRule"/>
</dbReference>
<keyword evidence="5 8" id="KW-0408">Iron</keyword>
<dbReference type="RefSeq" id="WP_013506567.1">
    <property type="nucleotide sequence ID" value="NC_014836.1"/>
</dbReference>
<evidence type="ECO:0000256" key="7">
    <source>
        <dbReference type="ARBA" id="ARBA00023239"/>
    </source>
</evidence>
<dbReference type="GO" id="GO:1904047">
    <property type="term" value="F:S-adenosyl-L-methionine binding"/>
    <property type="evidence" value="ECO:0007669"/>
    <property type="project" value="UniProtKB-UniRule"/>
</dbReference>